<dbReference type="AlphaFoldDB" id="A0A193CD46"/>
<evidence type="ECO:0000256" key="4">
    <source>
        <dbReference type="SAM" id="MobiDB-lite"/>
    </source>
</evidence>
<dbReference type="GO" id="GO:0008757">
    <property type="term" value="F:S-adenosylmethionine-dependent methyltransferase activity"/>
    <property type="evidence" value="ECO:0007669"/>
    <property type="project" value="InterPro"/>
</dbReference>
<feature type="region of interest" description="Disordered" evidence="4">
    <location>
        <begin position="1"/>
        <end position="34"/>
    </location>
</feature>
<evidence type="ECO:0000313" key="7">
    <source>
        <dbReference type="Proteomes" id="UP000093695"/>
    </source>
</evidence>
<keyword evidence="3" id="KW-0808">Transferase</keyword>
<dbReference type="GO" id="GO:0032259">
    <property type="term" value="P:methylation"/>
    <property type="evidence" value="ECO:0007669"/>
    <property type="project" value="UniProtKB-KW"/>
</dbReference>
<comment type="similarity">
    <text evidence="1">Belongs to the methyltransferase superfamily.</text>
</comment>
<dbReference type="STRING" id="31958.SD37_40645"/>
<dbReference type="InterPro" id="IPR051052">
    <property type="entry name" value="Diverse_substrate_MTase"/>
</dbReference>
<dbReference type="PANTHER" id="PTHR44942">
    <property type="entry name" value="METHYLTRANSF_11 DOMAIN-CONTAINING PROTEIN"/>
    <property type="match status" value="1"/>
</dbReference>
<sequence>MRVYPETTTLRKPLSTHQGRHLFGQDPESYDAGRPDYPERVYEILVAECGLSPGARVVEIGPATGLVTARLLAHQATVTAVEPSAPLADFLRAAHPTEALDVVTAPFEEAELPDDGFDLAVAATSFHWVQPDVGAAKLRRIVKPGGQVALWWMMFEDPARPHEFDAAAEEILGMSPGTVMDPGGPPFQLDVDAHREYLTAAGFTGFAGEVIRSEARMDAARLRTLYASMALVLSHPPEERRRLLDAIENLVVDRFGGEVVRPFVTGFYRAGRR</sequence>
<evidence type="ECO:0000256" key="1">
    <source>
        <dbReference type="ARBA" id="ARBA00008361"/>
    </source>
</evidence>
<gene>
    <name evidence="6" type="ORF">SD37_40645</name>
</gene>
<dbReference type="SUPFAM" id="SSF53335">
    <property type="entry name" value="S-adenosyl-L-methionine-dependent methyltransferases"/>
    <property type="match status" value="1"/>
</dbReference>
<feature type="compositionally biased region" description="Polar residues" evidence="4">
    <location>
        <begin position="1"/>
        <end position="10"/>
    </location>
</feature>
<keyword evidence="7" id="KW-1185">Reference proteome</keyword>
<dbReference type="Gene3D" id="3.40.50.150">
    <property type="entry name" value="Vaccinia Virus protein VP39"/>
    <property type="match status" value="1"/>
</dbReference>
<organism evidence="6 7">
    <name type="scientific">Amycolatopsis orientalis</name>
    <name type="common">Nocardia orientalis</name>
    <dbReference type="NCBI Taxonomy" id="31958"/>
    <lineage>
        <taxon>Bacteria</taxon>
        <taxon>Bacillati</taxon>
        <taxon>Actinomycetota</taxon>
        <taxon>Actinomycetes</taxon>
        <taxon>Pseudonocardiales</taxon>
        <taxon>Pseudonocardiaceae</taxon>
        <taxon>Amycolatopsis</taxon>
    </lineage>
</organism>
<dbReference type="KEGG" id="aori:SD37_40645"/>
<keyword evidence="2" id="KW-0489">Methyltransferase</keyword>
<reference evidence="6 7" key="1">
    <citation type="journal article" date="2015" name="Genome Announc.">
        <title>Draft Genome Sequence of Norvancomycin-Producing Strain Amycolatopsis orientalis CPCC200066.</title>
        <authorList>
            <person name="Lei X."/>
            <person name="Yuan F."/>
            <person name="Shi Y."/>
            <person name="Li X."/>
            <person name="Wang L."/>
            <person name="Hong B."/>
        </authorList>
    </citation>
    <scope>NUCLEOTIDE SEQUENCE [LARGE SCALE GENOMIC DNA]</scope>
    <source>
        <strain evidence="6 7">B-37</strain>
    </source>
</reference>
<dbReference type="eggNOG" id="COG0030">
    <property type="taxonomic scope" value="Bacteria"/>
</dbReference>
<dbReference type="Proteomes" id="UP000093695">
    <property type="component" value="Chromosome"/>
</dbReference>
<accession>A0A193CD46</accession>
<feature type="domain" description="Methyltransferase type 11" evidence="5">
    <location>
        <begin position="59"/>
        <end position="149"/>
    </location>
</feature>
<dbReference type="PANTHER" id="PTHR44942:SF4">
    <property type="entry name" value="METHYLTRANSFERASE TYPE 11 DOMAIN-CONTAINING PROTEIN"/>
    <property type="match status" value="1"/>
</dbReference>
<dbReference type="RefSeq" id="WP_063774557.1">
    <property type="nucleotide sequence ID" value="NZ_CP016174.1"/>
</dbReference>
<proteinExistence type="inferred from homology"/>
<dbReference type="InterPro" id="IPR013216">
    <property type="entry name" value="Methyltransf_11"/>
</dbReference>
<dbReference type="InterPro" id="IPR029063">
    <property type="entry name" value="SAM-dependent_MTases_sf"/>
</dbReference>
<dbReference type="Pfam" id="PF08241">
    <property type="entry name" value="Methyltransf_11"/>
    <property type="match status" value="1"/>
</dbReference>
<protein>
    <recommendedName>
        <fullName evidence="5">Methyltransferase type 11 domain-containing protein</fullName>
    </recommendedName>
</protein>
<dbReference type="CDD" id="cd02440">
    <property type="entry name" value="AdoMet_MTases"/>
    <property type="match status" value="1"/>
</dbReference>
<name>A0A193CD46_AMYOR</name>
<evidence type="ECO:0000256" key="3">
    <source>
        <dbReference type="ARBA" id="ARBA00022679"/>
    </source>
</evidence>
<dbReference type="EMBL" id="CP016174">
    <property type="protein sequence ID" value="ANN22374.1"/>
    <property type="molecule type" value="Genomic_DNA"/>
</dbReference>
<evidence type="ECO:0000256" key="2">
    <source>
        <dbReference type="ARBA" id="ARBA00022603"/>
    </source>
</evidence>
<evidence type="ECO:0000259" key="5">
    <source>
        <dbReference type="Pfam" id="PF08241"/>
    </source>
</evidence>
<evidence type="ECO:0000313" key="6">
    <source>
        <dbReference type="EMBL" id="ANN22374.1"/>
    </source>
</evidence>